<dbReference type="Proteomes" id="UP000324748">
    <property type="component" value="Unassembled WGS sequence"/>
</dbReference>
<evidence type="ECO:0000313" key="5">
    <source>
        <dbReference type="Proteomes" id="UP000324748"/>
    </source>
</evidence>
<dbReference type="AlphaFoldDB" id="A0A5B0ML00"/>
<evidence type="ECO:0000259" key="2">
    <source>
        <dbReference type="PROSITE" id="PS51397"/>
    </source>
</evidence>
<accession>A0A5B0ML00</accession>
<dbReference type="Pfam" id="PF08325">
    <property type="entry name" value="WLM"/>
    <property type="match status" value="1"/>
</dbReference>
<dbReference type="EMBL" id="VDEP01000247">
    <property type="protein sequence ID" value="KAA1118543.1"/>
    <property type="molecule type" value="Genomic_DNA"/>
</dbReference>
<organism evidence="3 5">
    <name type="scientific">Puccinia graminis f. sp. tritici</name>
    <dbReference type="NCBI Taxonomy" id="56615"/>
    <lineage>
        <taxon>Eukaryota</taxon>
        <taxon>Fungi</taxon>
        <taxon>Dikarya</taxon>
        <taxon>Basidiomycota</taxon>
        <taxon>Pucciniomycotina</taxon>
        <taxon>Pucciniomycetes</taxon>
        <taxon>Pucciniales</taxon>
        <taxon>Pucciniaceae</taxon>
        <taxon>Puccinia</taxon>
    </lineage>
</organism>
<dbReference type="OrthoDB" id="49605at2759"/>
<dbReference type="GO" id="GO:0070628">
    <property type="term" value="F:proteasome binding"/>
    <property type="evidence" value="ECO:0007669"/>
    <property type="project" value="TreeGrafter"/>
</dbReference>
<keyword evidence="5" id="KW-1185">Reference proteome</keyword>
<dbReference type="EMBL" id="VSWC01000145">
    <property type="protein sequence ID" value="KAA1076953.1"/>
    <property type="molecule type" value="Genomic_DNA"/>
</dbReference>
<protein>
    <recommendedName>
        <fullName evidence="2">WLM domain-containing protein</fullName>
    </recommendedName>
</protein>
<gene>
    <name evidence="3" type="ORF">PGT21_025178</name>
    <name evidence="4" type="ORF">PGTUg99_004335</name>
</gene>
<sequence>MVVSPPSFDNTPITLNIHHQNSSAIFSVSSGISIHELCHQHLSTLNTLPSTVDRMIFKLILKSPPRTIVSPGESDHKSLHQLGFNSKDAQYRILLLTTELSEVQRAEQATQDNLRREQARQAALKNPAKIRNTTPKHRTNPSEDRFSFRQVALLPNLPFESRRQELVDKLATDPSIIKQMIKFKFEVGSLGELHPWLDPQLLGVNQNAGQSIRLRLLTDDLKSVRPFTMVRRVLSHELAHNVFGPHDNQFKELDSKIHKGMLAYDESVKSSSYRLGGDMGDHYEPETAELDFHCSTSSGTVDRQNRAHGQQSSSQLNQTVGSSVVNQTPNDNPRLAAAEAALKRAAQKK</sequence>
<dbReference type="PROSITE" id="PS51397">
    <property type="entry name" value="WLM"/>
    <property type="match status" value="1"/>
</dbReference>
<dbReference type="PANTHER" id="PTHR47795">
    <property type="entry name" value="UBIQUITIN AND WLM DOMAIN-CONTAINING METALLOPROTEASE SPCC1442.07C"/>
    <property type="match status" value="1"/>
</dbReference>
<feature type="region of interest" description="Disordered" evidence="1">
    <location>
        <begin position="107"/>
        <end position="143"/>
    </location>
</feature>
<feature type="region of interest" description="Disordered" evidence="1">
    <location>
        <begin position="295"/>
        <end position="332"/>
    </location>
</feature>
<evidence type="ECO:0000313" key="6">
    <source>
        <dbReference type="Proteomes" id="UP000325313"/>
    </source>
</evidence>
<reference evidence="5 6" key="1">
    <citation type="submission" date="2019-05" db="EMBL/GenBank/DDBJ databases">
        <title>Emergence of the Ug99 lineage of the wheat stem rust pathogen through somatic hybridization.</title>
        <authorList>
            <person name="Li F."/>
            <person name="Upadhyaya N.M."/>
            <person name="Sperschneider J."/>
            <person name="Matny O."/>
            <person name="Nguyen-Phuc H."/>
            <person name="Mago R."/>
            <person name="Raley C."/>
            <person name="Miller M.E."/>
            <person name="Silverstein K.A.T."/>
            <person name="Henningsen E."/>
            <person name="Hirsch C.D."/>
            <person name="Visser B."/>
            <person name="Pretorius Z.A."/>
            <person name="Steffenson B.J."/>
            <person name="Schwessinger B."/>
            <person name="Dodds P.N."/>
            <person name="Figueroa M."/>
        </authorList>
    </citation>
    <scope>NUCLEOTIDE SEQUENCE [LARGE SCALE GENOMIC DNA]</scope>
    <source>
        <strain evidence="3">21-0</strain>
        <strain evidence="4 6">Ug99</strain>
    </source>
</reference>
<evidence type="ECO:0000313" key="3">
    <source>
        <dbReference type="EMBL" id="KAA1076953.1"/>
    </source>
</evidence>
<feature type="compositionally biased region" description="Polar residues" evidence="1">
    <location>
        <begin position="295"/>
        <end position="331"/>
    </location>
</feature>
<dbReference type="InterPro" id="IPR013536">
    <property type="entry name" value="WLM_dom"/>
</dbReference>
<dbReference type="PANTHER" id="PTHR47795:SF1">
    <property type="entry name" value="DNA-DEPENDENT METALLOPROTEASE WSS1 HOMOLOG 2"/>
    <property type="match status" value="1"/>
</dbReference>
<feature type="domain" description="WLM" evidence="2">
    <location>
        <begin position="139"/>
        <end position="346"/>
    </location>
</feature>
<name>A0A5B0ML00_PUCGR</name>
<evidence type="ECO:0000256" key="1">
    <source>
        <dbReference type="SAM" id="MobiDB-lite"/>
    </source>
</evidence>
<proteinExistence type="predicted"/>
<comment type="caution">
    <text evidence="3">The sequence shown here is derived from an EMBL/GenBank/DDBJ whole genome shotgun (WGS) entry which is preliminary data.</text>
</comment>
<dbReference type="Proteomes" id="UP000325313">
    <property type="component" value="Unassembled WGS sequence"/>
</dbReference>
<evidence type="ECO:0000313" key="4">
    <source>
        <dbReference type="EMBL" id="KAA1118543.1"/>
    </source>
</evidence>